<keyword evidence="1 3" id="KW-0732">Signal</keyword>
<feature type="region of interest" description="Disordered" evidence="2">
    <location>
        <begin position="46"/>
        <end position="101"/>
    </location>
</feature>
<comment type="caution">
    <text evidence="6">The sequence shown here is derived from an EMBL/GenBank/DDBJ whole genome shotgun (WGS) entry which is preliminary data.</text>
</comment>
<gene>
    <name evidence="6" type="ORF">LXT12_13095</name>
</gene>
<evidence type="ECO:0000256" key="1">
    <source>
        <dbReference type="ARBA" id="ARBA00022729"/>
    </source>
</evidence>
<dbReference type="Gene3D" id="3.10.560.10">
    <property type="entry name" value="Outer membrane lipoprotein wza domain like"/>
    <property type="match status" value="4"/>
</dbReference>
<dbReference type="Pfam" id="PF10531">
    <property type="entry name" value="SLBB"/>
    <property type="match status" value="4"/>
</dbReference>
<proteinExistence type="predicted"/>
<feature type="domain" description="Soluble ligand binding" evidence="5">
    <location>
        <begin position="392"/>
        <end position="427"/>
    </location>
</feature>
<dbReference type="InterPro" id="IPR049712">
    <property type="entry name" value="Poly_export"/>
</dbReference>
<dbReference type="Proteomes" id="UP001201463">
    <property type="component" value="Unassembled WGS sequence"/>
</dbReference>
<accession>A0ABS8XGP8</accession>
<name>A0ABS8XGP8_9BURK</name>
<protein>
    <submittedName>
        <fullName evidence="6">SLBB domain-containing protein</fullName>
    </submittedName>
</protein>
<feature type="domain" description="Polysaccharide export protein N-terminal" evidence="4">
    <location>
        <begin position="137"/>
        <end position="210"/>
    </location>
</feature>
<dbReference type="InterPro" id="IPR019554">
    <property type="entry name" value="Soluble_ligand-bd"/>
</dbReference>
<dbReference type="EMBL" id="JAJTWT010000005">
    <property type="protein sequence ID" value="MCE4538188.1"/>
    <property type="molecule type" value="Genomic_DNA"/>
</dbReference>
<dbReference type="PANTHER" id="PTHR33619">
    <property type="entry name" value="POLYSACCHARIDE EXPORT PROTEIN GFCE-RELATED"/>
    <property type="match status" value="1"/>
</dbReference>
<feature type="domain" description="Soluble ligand binding" evidence="5">
    <location>
        <begin position="302"/>
        <end position="348"/>
    </location>
</feature>
<feature type="signal peptide" evidence="3">
    <location>
        <begin position="1"/>
        <end position="42"/>
    </location>
</feature>
<feature type="domain" description="Soluble ligand binding" evidence="5">
    <location>
        <begin position="219"/>
        <end position="265"/>
    </location>
</feature>
<evidence type="ECO:0000313" key="6">
    <source>
        <dbReference type="EMBL" id="MCE4538188.1"/>
    </source>
</evidence>
<evidence type="ECO:0000256" key="3">
    <source>
        <dbReference type="SAM" id="SignalP"/>
    </source>
</evidence>
<feature type="compositionally biased region" description="Polar residues" evidence="2">
    <location>
        <begin position="69"/>
        <end position="81"/>
    </location>
</feature>
<evidence type="ECO:0000256" key="2">
    <source>
        <dbReference type="SAM" id="MobiDB-lite"/>
    </source>
</evidence>
<feature type="domain" description="Soluble ligand binding" evidence="5">
    <location>
        <begin position="529"/>
        <end position="577"/>
    </location>
</feature>
<evidence type="ECO:0000259" key="4">
    <source>
        <dbReference type="Pfam" id="PF02563"/>
    </source>
</evidence>
<dbReference type="RefSeq" id="WP_233392636.1">
    <property type="nucleotide sequence ID" value="NZ_JAJTWT010000005.1"/>
</dbReference>
<organism evidence="6 7">
    <name type="scientific">Pelomonas caseinilytica</name>
    <dbReference type="NCBI Taxonomy" id="2906763"/>
    <lineage>
        <taxon>Bacteria</taxon>
        <taxon>Pseudomonadati</taxon>
        <taxon>Pseudomonadota</taxon>
        <taxon>Betaproteobacteria</taxon>
        <taxon>Burkholderiales</taxon>
        <taxon>Sphaerotilaceae</taxon>
        <taxon>Roseateles</taxon>
    </lineage>
</organism>
<dbReference type="PANTHER" id="PTHR33619:SF3">
    <property type="entry name" value="POLYSACCHARIDE EXPORT PROTEIN GFCE-RELATED"/>
    <property type="match status" value="1"/>
</dbReference>
<feature type="chain" id="PRO_5047213851" evidence="3">
    <location>
        <begin position="43"/>
        <end position="641"/>
    </location>
</feature>
<evidence type="ECO:0000313" key="7">
    <source>
        <dbReference type="Proteomes" id="UP001201463"/>
    </source>
</evidence>
<dbReference type="InterPro" id="IPR003715">
    <property type="entry name" value="Poly_export_N"/>
</dbReference>
<reference evidence="6 7" key="1">
    <citation type="submission" date="2021-12" db="EMBL/GenBank/DDBJ databases">
        <title>Genome seq of p7.</title>
        <authorList>
            <person name="Seo T."/>
        </authorList>
    </citation>
    <scope>NUCLEOTIDE SEQUENCE [LARGE SCALE GENOMIC DNA]</scope>
    <source>
        <strain evidence="6 7">P7</strain>
    </source>
</reference>
<dbReference type="Pfam" id="PF02563">
    <property type="entry name" value="Poly_export"/>
    <property type="match status" value="1"/>
</dbReference>
<sequence length="641" mass="68368">MARLFGRRTVMPINRLVIPLRWHPLTALLAAALFAGAAPASAAAIDPATDTDNQTTGPVRLGANPARGPSTTDESSRSTAGEDSLLDGRQRGGLPKPPAPSEFEAYASELAGMPIQRLGSDLMLPSRSIASIEANRQVPPDYVVGLGDEIQLTIWGSVDADLRLTVDRAGRIVIPRVGPVVVAGVRHADLNDLLTRRVGQVFKNFQLSATLGRLRSIRYYVTGFVARPGAYSVSSLATVMTGLVQAGGPSAAGSFRNIELRRSGKAVGQFDLYDLLVKGDKKGDLPLQADDVLYIGPIGAQVALIGSVNRPAIVELKGNETVNDAISFVGGLSTVADMSRVAVERLSERNDRRVVELALPRDGGQRMNNGDVVRAFNSVAAVLPQAKQYKRIRIEGEVVRPGDYVVPPTSTLVDAVQAAGGLTAQAYLFGTDLSRESVRKVQEVQYDRALRDLETDFTRNTSTQRVSNAEDAAAIVQKQAGTTRLIERLRAVRPTGRVVLDVTDSSREVPALAVEDGDRLYIPARPNTVGVFGSVFNGGSYLLKSGDSIEDIVKLAGGPTRGADTASMFVLRANGSVVSARQSSSGWLGGNTLSNLAALPGDTVFVPEELNKTTFMQEAKDWTQILYQFGLGAAALKTLKN</sequence>
<keyword evidence="7" id="KW-1185">Reference proteome</keyword>
<evidence type="ECO:0000259" key="5">
    <source>
        <dbReference type="Pfam" id="PF10531"/>
    </source>
</evidence>